<organism evidence="3">
    <name type="scientific">Soboliphyme baturini</name>
    <dbReference type="NCBI Taxonomy" id="241478"/>
    <lineage>
        <taxon>Eukaryota</taxon>
        <taxon>Metazoa</taxon>
        <taxon>Ecdysozoa</taxon>
        <taxon>Nematoda</taxon>
        <taxon>Enoplea</taxon>
        <taxon>Dorylaimia</taxon>
        <taxon>Dioctophymatida</taxon>
        <taxon>Dioctophymatoidea</taxon>
        <taxon>Soboliphymatidae</taxon>
        <taxon>Soboliphyme</taxon>
    </lineage>
</organism>
<accession>A0A183IKG3</accession>
<keyword evidence="2" id="KW-1185">Reference proteome</keyword>
<evidence type="ECO:0000313" key="1">
    <source>
        <dbReference type="EMBL" id="VDP03388.1"/>
    </source>
</evidence>
<dbReference type="Proteomes" id="UP000270296">
    <property type="component" value="Unassembled WGS sequence"/>
</dbReference>
<dbReference type="WBParaSite" id="SBAD_0000429001-mRNA-1">
    <property type="protein sequence ID" value="SBAD_0000429001-mRNA-1"/>
    <property type="gene ID" value="SBAD_0000429001"/>
</dbReference>
<protein>
    <submittedName>
        <fullName evidence="3">Secreted protein</fullName>
    </submittedName>
</protein>
<evidence type="ECO:0000313" key="3">
    <source>
        <dbReference type="WBParaSite" id="SBAD_0000429001-mRNA-1"/>
    </source>
</evidence>
<sequence>MFGTASVALVRCACCHSLLIKKCPTKSGHEIAIAIKMGGAYDRVALNWQRRKRLASAAQPITLQFAGKQRLMLNAECEVLTGAGRNSLLQRVSTRTRSSSVTVTEDDVKPGGRRCTSHGCHCSKK</sequence>
<reference evidence="3" key="1">
    <citation type="submission" date="2016-06" db="UniProtKB">
        <authorList>
            <consortium name="WormBaseParasite"/>
        </authorList>
    </citation>
    <scope>IDENTIFICATION</scope>
</reference>
<evidence type="ECO:0000313" key="2">
    <source>
        <dbReference type="Proteomes" id="UP000270296"/>
    </source>
</evidence>
<dbReference type="EMBL" id="UZAM01008130">
    <property type="protein sequence ID" value="VDP03388.1"/>
    <property type="molecule type" value="Genomic_DNA"/>
</dbReference>
<name>A0A183IKG3_9BILA</name>
<gene>
    <name evidence="1" type="ORF">SBAD_LOCUS4109</name>
</gene>
<proteinExistence type="predicted"/>
<dbReference type="AlphaFoldDB" id="A0A183IKG3"/>
<reference evidence="1 2" key="2">
    <citation type="submission" date="2018-11" db="EMBL/GenBank/DDBJ databases">
        <authorList>
            <consortium name="Pathogen Informatics"/>
        </authorList>
    </citation>
    <scope>NUCLEOTIDE SEQUENCE [LARGE SCALE GENOMIC DNA]</scope>
</reference>